<keyword evidence="1" id="KW-0732">Signal</keyword>
<dbReference type="PANTHER" id="PTHR42852">
    <property type="entry name" value="THIOL:DISULFIDE INTERCHANGE PROTEIN DSBE"/>
    <property type="match status" value="1"/>
</dbReference>
<evidence type="ECO:0000256" key="1">
    <source>
        <dbReference type="SAM" id="SignalP"/>
    </source>
</evidence>
<accession>A0A1R4H0B6</accession>
<keyword evidence="4" id="KW-1185">Reference proteome</keyword>
<feature type="signal peptide" evidence="1">
    <location>
        <begin position="1"/>
        <end position="22"/>
    </location>
</feature>
<dbReference type="Pfam" id="PF08534">
    <property type="entry name" value="Redoxin"/>
    <property type="match status" value="1"/>
</dbReference>
<proteinExistence type="predicted"/>
<organism evidence="3 4">
    <name type="scientific">Crenothrix polyspora</name>
    <dbReference type="NCBI Taxonomy" id="360316"/>
    <lineage>
        <taxon>Bacteria</taxon>
        <taxon>Pseudomonadati</taxon>
        <taxon>Pseudomonadota</taxon>
        <taxon>Gammaproteobacteria</taxon>
        <taxon>Methylococcales</taxon>
        <taxon>Crenotrichaceae</taxon>
        <taxon>Crenothrix</taxon>
    </lineage>
</organism>
<name>A0A1R4H0B6_9GAMM</name>
<dbReference type="SUPFAM" id="SSF52833">
    <property type="entry name" value="Thioredoxin-like"/>
    <property type="match status" value="1"/>
</dbReference>
<feature type="domain" description="Thioredoxin" evidence="2">
    <location>
        <begin position="23"/>
        <end position="166"/>
    </location>
</feature>
<dbReference type="CDD" id="cd02966">
    <property type="entry name" value="TlpA_like_family"/>
    <property type="match status" value="1"/>
</dbReference>
<dbReference type="PROSITE" id="PS51352">
    <property type="entry name" value="THIOREDOXIN_2"/>
    <property type="match status" value="1"/>
</dbReference>
<gene>
    <name evidence="3" type="ORF">CRENPOLYSF2_1260016</name>
</gene>
<evidence type="ECO:0000313" key="3">
    <source>
        <dbReference type="EMBL" id="SJM89681.1"/>
    </source>
</evidence>
<dbReference type="OrthoDB" id="9799347at2"/>
<dbReference type="InterPro" id="IPR013766">
    <property type="entry name" value="Thioredoxin_domain"/>
</dbReference>
<dbReference type="InterPro" id="IPR036249">
    <property type="entry name" value="Thioredoxin-like_sf"/>
</dbReference>
<evidence type="ECO:0000259" key="2">
    <source>
        <dbReference type="PROSITE" id="PS51352"/>
    </source>
</evidence>
<evidence type="ECO:0000313" key="4">
    <source>
        <dbReference type="Proteomes" id="UP000195442"/>
    </source>
</evidence>
<dbReference type="GO" id="GO:0016491">
    <property type="term" value="F:oxidoreductase activity"/>
    <property type="evidence" value="ECO:0007669"/>
    <property type="project" value="InterPro"/>
</dbReference>
<reference evidence="4" key="1">
    <citation type="submission" date="2017-02" db="EMBL/GenBank/DDBJ databases">
        <authorList>
            <person name="Daims H."/>
        </authorList>
    </citation>
    <scope>NUCLEOTIDE SEQUENCE [LARGE SCALE GENOMIC DNA]</scope>
</reference>
<dbReference type="PANTHER" id="PTHR42852:SF18">
    <property type="entry name" value="CHROMOSOME UNDETERMINED SCAFFOLD_47, WHOLE GENOME SHOTGUN SEQUENCE"/>
    <property type="match status" value="1"/>
</dbReference>
<sequence>MTRMLTWLCIPLMLVATFTLRAEDINKPVPVPTCMLTPFEGGQAYDLQQFKGKVVYIDFWASWCASCAKSFPYLNTLNDSFKDKGLQVVGINVDENSQDAKTFLVNHPAQFTVASDASKQCATGFAVEAMPSTFLIDKKGVIRYVHLGYRPGETAELQHKVEQLLAER</sequence>
<dbReference type="InterPro" id="IPR013740">
    <property type="entry name" value="Redoxin"/>
</dbReference>
<dbReference type="Gene3D" id="3.40.30.10">
    <property type="entry name" value="Glutaredoxin"/>
    <property type="match status" value="1"/>
</dbReference>
<dbReference type="InterPro" id="IPR050553">
    <property type="entry name" value="Thioredoxin_ResA/DsbE_sf"/>
</dbReference>
<feature type="chain" id="PRO_5010294528" evidence="1">
    <location>
        <begin position="23"/>
        <end position="168"/>
    </location>
</feature>
<dbReference type="Proteomes" id="UP000195442">
    <property type="component" value="Unassembled WGS sequence"/>
</dbReference>
<protein>
    <submittedName>
        <fullName evidence="3">Redoxin superfamily</fullName>
    </submittedName>
</protein>
<dbReference type="RefSeq" id="WP_087145747.1">
    <property type="nucleotide sequence ID" value="NZ_FUKJ01000031.1"/>
</dbReference>
<dbReference type="AlphaFoldDB" id="A0A1R4H0B6"/>
<dbReference type="EMBL" id="FUKJ01000031">
    <property type="protein sequence ID" value="SJM89681.1"/>
    <property type="molecule type" value="Genomic_DNA"/>
</dbReference>